<sequence length="187" mass="20360">MIYITLFLEFFKIGLFSIGGGLVSLPFLYDLVDKYGWITSQDLLDMIAIAESTPGPIGINAATFMGYKTAGILGGAIASLGMAAPSLIIIAIIVHYFMKFNENPLVRAGFDGIRPAVVGLIAAAGFQVAKISLFNFDLYKTTKDFSQLIDLKALVLFAVMLYGINRFKKHPIVYIAIAGFVGIIFKF</sequence>
<keyword evidence="5 7" id="KW-1133">Transmembrane helix</keyword>
<evidence type="ECO:0000313" key="8">
    <source>
        <dbReference type="EMBL" id="KAB3531079.1"/>
    </source>
</evidence>
<evidence type="ECO:0000256" key="7">
    <source>
        <dbReference type="SAM" id="Phobius"/>
    </source>
</evidence>
<reference evidence="8 9" key="1">
    <citation type="submission" date="2019-10" db="EMBL/GenBank/DDBJ databases">
        <title>Alkaliphilus serpentinus sp. nov. and Alkaliphilus pronyensis sp. nov., two novel anaerobic alkaliphilic species isolated from the serpentinized-hosted hydrothermal field of the Prony Bay (New Caledonia).</title>
        <authorList>
            <person name="Postec A."/>
        </authorList>
    </citation>
    <scope>NUCLEOTIDE SEQUENCE [LARGE SCALE GENOMIC DNA]</scope>
    <source>
        <strain evidence="8 9">LacT</strain>
    </source>
</reference>
<keyword evidence="9" id="KW-1185">Reference proteome</keyword>
<accession>A0A833HPM0</accession>
<dbReference type="Pfam" id="PF02417">
    <property type="entry name" value="Chromate_transp"/>
    <property type="match status" value="1"/>
</dbReference>
<organism evidence="8 9">
    <name type="scientific">Alkaliphilus serpentinus</name>
    <dbReference type="NCBI Taxonomy" id="1482731"/>
    <lineage>
        <taxon>Bacteria</taxon>
        <taxon>Bacillati</taxon>
        <taxon>Bacillota</taxon>
        <taxon>Clostridia</taxon>
        <taxon>Peptostreptococcales</taxon>
        <taxon>Natronincolaceae</taxon>
        <taxon>Alkaliphilus</taxon>
    </lineage>
</organism>
<proteinExistence type="inferred from homology"/>
<protein>
    <submittedName>
        <fullName evidence="8">Chromate transporter</fullName>
    </submittedName>
</protein>
<feature type="transmembrane region" description="Helical" evidence="7">
    <location>
        <begin position="117"/>
        <end position="136"/>
    </location>
</feature>
<feature type="transmembrane region" description="Helical" evidence="7">
    <location>
        <begin position="72"/>
        <end position="97"/>
    </location>
</feature>
<dbReference type="InterPro" id="IPR003370">
    <property type="entry name" value="Chromate_transpt"/>
</dbReference>
<dbReference type="PANTHER" id="PTHR43663:SF1">
    <property type="entry name" value="CHROMATE TRANSPORTER"/>
    <property type="match status" value="1"/>
</dbReference>
<gene>
    <name evidence="8" type="ORF">F8153_05435</name>
</gene>
<name>A0A833HPM0_9FIRM</name>
<dbReference type="AlphaFoldDB" id="A0A833HPM0"/>
<evidence type="ECO:0000256" key="6">
    <source>
        <dbReference type="ARBA" id="ARBA00023136"/>
    </source>
</evidence>
<dbReference type="OrthoDB" id="9788907at2"/>
<dbReference type="RefSeq" id="WP_151865358.1">
    <property type="nucleotide sequence ID" value="NZ_WBZB01000014.1"/>
</dbReference>
<comment type="subcellular location">
    <subcellularLocation>
        <location evidence="1">Cell membrane</location>
        <topology evidence="1">Multi-pass membrane protein</topology>
    </subcellularLocation>
</comment>
<dbReference type="GO" id="GO:0005886">
    <property type="term" value="C:plasma membrane"/>
    <property type="evidence" value="ECO:0007669"/>
    <property type="project" value="UniProtKB-SubCell"/>
</dbReference>
<feature type="transmembrane region" description="Helical" evidence="7">
    <location>
        <begin position="170"/>
        <end position="185"/>
    </location>
</feature>
<evidence type="ECO:0000256" key="5">
    <source>
        <dbReference type="ARBA" id="ARBA00022989"/>
    </source>
</evidence>
<feature type="transmembrane region" description="Helical" evidence="7">
    <location>
        <begin position="6"/>
        <end position="29"/>
    </location>
</feature>
<evidence type="ECO:0000256" key="2">
    <source>
        <dbReference type="ARBA" id="ARBA00005262"/>
    </source>
</evidence>
<dbReference type="GO" id="GO:0015109">
    <property type="term" value="F:chromate transmembrane transporter activity"/>
    <property type="evidence" value="ECO:0007669"/>
    <property type="project" value="InterPro"/>
</dbReference>
<keyword evidence="4 7" id="KW-0812">Transmembrane</keyword>
<keyword evidence="6 7" id="KW-0472">Membrane</keyword>
<evidence type="ECO:0000256" key="3">
    <source>
        <dbReference type="ARBA" id="ARBA00022475"/>
    </source>
</evidence>
<evidence type="ECO:0000256" key="1">
    <source>
        <dbReference type="ARBA" id="ARBA00004651"/>
    </source>
</evidence>
<dbReference type="Proteomes" id="UP000465601">
    <property type="component" value="Unassembled WGS sequence"/>
</dbReference>
<keyword evidence="3" id="KW-1003">Cell membrane</keyword>
<dbReference type="InterPro" id="IPR052518">
    <property type="entry name" value="CHR_Transporter"/>
</dbReference>
<comment type="similarity">
    <text evidence="2">Belongs to the chromate ion transporter (CHR) (TC 2.A.51) family.</text>
</comment>
<feature type="transmembrane region" description="Helical" evidence="7">
    <location>
        <begin position="148"/>
        <end position="164"/>
    </location>
</feature>
<evidence type="ECO:0000256" key="4">
    <source>
        <dbReference type="ARBA" id="ARBA00022692"/>
    </source>
</evidence>
<comment type="caution">
    <text evidence="8">The sequence shown here is derived from an EMBL/GenBank/DDBJ whole genome shotgun (WGS) entry which is preliminary data.</text>
</comment>
<dbReference type="PANTHER" id="PTHR43663">
    <property type="entry name" value="CHROMATE TRANSPORT PROTEIN-RELATED"/>
    <property type="match status" value="1"/>
</dbReference>
<evidence type="ECO:0000313" key="9">
    <source>
        <dbReference type="Proteomes" id="UP000465601"/>
    </source>
</evidence>
<dbReference type="EMBL" id="WBZB01000014">
    <property type="protein sequence ID" value="KAB3531079.1"/>
    <property type="molecule type" value="Genomic_DNA"/>
</dbReference>